<protein>
    <submittedName>
        <fullName evidence="1">Uncharacterized protein</fullName>
    </submittedName>
</protein>
<evidence type="ECO:0000313" key="1">
    <source>
        <dbReference type="EMBL" id="SUZ54278.1"/>
    </source>
</evidence>
<reference evidence="1" key="1">
    <citation type="submission" date="2018-05" db="EMBL/GenBank/DDBJ databases">
        <authorList>
            <person name="Lanie J.A."/>
            <person name="Ng W.-L."/>
            <person name="Kazmierczak K.M."/>
            <person name="Andrzejewski T.M."/>
            <person name="Davidsen T.M."/>
            <person name="Wayne K.J."/>
            <person name="Tettelin H."/>
            <person name="Glass J.I."/>
            <person name="Rusch D."/>
            <person name="Podicherti R."/>
            <person name="Tsui H.-C.T."/>
            <person name="Winkler M.E."/>
        </authorList>
    </citation>
    <scope>NUCLEOTIDE SEQUENCE</scope>
</reference>
<organism evidence="1">
    <name type="scientific">marine metagenome</name>
    <dbReference type="NCBI Taxonomy" id="408172"/>
    <lineage>
        <taxon>unclassified sequences</taxon>
        <taxon>metagenomes</taxon>
        <taxon>ecological metagenomes</taxon>
    </lineage>
</organism>
<sequence length="43" mass="4747">MSMKIKVKIQLGDCGMGMPVIRTWQAMKKLAVGDILQMSSSHP</sequence>
<gene>
    <name evidence="1" type="ORF">METZ01_LOCUS7132</name>
</gene>
<dbReference type="EMBL" id="UINC01000377">
    <property type="protein sequence ID" value="SUZ54278.1"/>
    <property type="molecule type" value="Genomic_DNA"/>
</dbReference>
<name>A0A381NKA5_9ZZZZ</name>
<accession>A0A381NKA5</accession>
<proteinExistence type="predicted"/>
<dbReference type="AlphaFoldDB" id="A0A381NKA5"/>